<name>A0A0L7M8M6_PLAF4</name>
<gene>
    <name evidence="1" type="ORF">PFDG_04778</name>
</gene>
<dbReference type="AlphaFoldDB" id="A0A0L7M8M6"/>
<evidence type="ECO:0000313" key="1">
    <source>
        <dbReference type="EMBL" id="KOB89229.1"/>
    </source>
</evidence>
<evidence type="ECO:0000313" key="2">
    <source>
        <dbReference type="Proteomes" id="UP000054282"/>
    </source>
</evidence>
<dbReference type="EMBL" id="GG702044">
    <property type="protein sequence ID" value="KOB89229.1"/>
    <property type="molecule type" value="Genomic_DNA"/>
</dbReference>
<organism evidence="1 2">
    <name type="scientific">Plasmodium falciparum (isolate Dd2)</name>
    <dbReference type="NCBI Taxonomy" id="57267"/>
    <lineage>
        <taxon>Eukaryota</taxon>
        <taxon>Sar</taxon>
        <taxon>Alveolata</taxon>
        <taxon>Apicomplexa</taxon>
        <taxon>Aconoidasida</taxon>
        <taxon>Haemosporida</taxon>
        <taxon>Plasmodiidae</taxon>
        <taxon>Plasmodium</taxon>
        <taxon>Plasmodium (Laverania)</taxon>
    </lineage>
</organism>
<dbReference type="Proteomes" id="UP000054282">
    <property type="component" value="Unassembled WGS sequence"/>
</dbReference>
<sequence length="64" mass="7317">MNQLKNMYKSDKNPQLLRRGLGLLRNHLNDDNHTRIKSNPILRPCGEYKQAGQTCPAANEALRT</sequence>
<feature type="non-terminal residue" evidence="1">
    <location>
        <position position="64"/>
    </location>
</feature>
<dbReference type="KEGG" id="pfd:PFDG_04778"/>
<protein>
    <submittedName>
        <fullName evidence="1">Uncharacterized protein</fullName>
    </submittedName>
</protein>
<accession>A0A0L7M8M6</accession>
<reference evidence="2" key="1">
    <citation type="submission" date="2006-09" db="EMBL/GenBank/DDBJ databases">
        <title>Annotation of Plasmodium falciparum Dd2.</title>
        <authorList>
            <consortium name="The Broad Institute Genome Sequencing Platform"/>
            <person name="Volkman S.K."/>
            <person name="Neafsey D.E."/>
            <person name="Dash A.P."/>
            <person name="Chitnis C.E."/>
            <person name="Hartl D.L."/>
            <person name="Young S.K."/>
            <person name="Zeng Q."/>
            <person name="Koehrsen M."/>
            <person name="Alvarado L."/>
            <person name="Berlin A."/>
            <person name="Borenstein D."/>
            <person name="Chapman S.B."/>
            <person name="Chen Z."/>
            <person name="Engels R."/>
            <person name="Freedman E."/>
            <person name="Gellesch M."/>
            <person name="Goldberg J."/>
            <person name="Griggs A."/>
            <person name="Gujja S."/>
            <person name="Heilman E.R."/>
            <person name="Heiman D.I."/>
            <person name="Howarth C."/>
            <person name="Jen D."/>
            <person name="Larson L."/>
            <person name="Mehta T."/>
            <person name="Neiman D."/>
            <person name="Park D."/>
            <person name="Pearson M."/>
            <person name="Roberts A."/>
            <person name="Saif S."/>
            <person name="Shea T."/>
            <person name="Shenoy N."/>
            <person name="Sisk P."/>
            <person name="Stolte C."/>
            <person name="Sykes S."/>
            <person name="Walk T."/>
            <person name="White J."/>
            <person name="Yandava C."/>
            <person name="Haas B."/>
            <person name="Henn M.R."/>
            <person name="Nusbaum C."/>
            <person name="Birren B."/>
        </authorList>
    </citation>
    <scope>NUCLEOTIDE SEQUENCE [LARGE SCALE GENOMIC DNA]</scope>
</reference>
<proteinExistence type="predicted"/>
<reference evidence="2" key="2">
    <citation type="submission" date="2006-09" db="EMBL/GenBank/DDBJ databases">
        <title>The genome sequence of Plasmodium falciparum Dd2.</title>
        <authorList>
            <consortium name="The Broad Institute Genome Sequencing Platform"/>
            <person name="Birren B."/>
            <person name="Lander E."/>
            <person name="Galagan J."/>
            <person name="Nusbaum C."/>
            <person name="Devon K."/>
            <person name="Henn M."/>
            <person name="Jaffe D."/>
            <person name="Butler J."/>
            <person name="Alvarez P."/>
            <person name="Gnerre S."/>
            <person name="Grabherr M."/>
            <person name="Kleber M."/>
            <person name="Mauceli E."/>
            <person name="Brockman W."/>
            <person name="MacCallum I.A."/>
            <person name="Rounsley S."/>
            <person name="Young S."/>
            <person name="LaButti K."/>
            <person name="Pushparaj V."/>
            <person name="DeCaprio D."/>
            <person name="Crawford M."/>
            <person name="Koehrsen M."/>
            <person name="Engels R."/>
            <person name="Montgomery P."/>
            <person name="Pearson M."/>
            <person name="Howarth C."/>
            <person name="Larson L."/>
            <person name="Luoma S."/>
            <person name="White J."/>
            <person name="Kodira C."/>
            <person name="Zeng Q."/>
            <person name="O'Leary S."/>
            <person name="Yandava C."/>
            <person name="Alvarado L."/>
            <person name="Wirth D."/>
            <person name="Volkman S."/>
            <person name="Hartl D."/>
        </authorList>
    </citation>
    <scope>NUCLEOTIDE SEQUENCE [LARGE SCALE GENOMIC DNA]</scope>
</reference>